<accession>C7MPG1</accession>
<dbReference type="InterPro" id="IPR029069">
    <property type="entry name" value="HotDog_dom_sf"/>
</dbReference>
<evidence type="ECO:0000313" key="3">
    <source>
        <dbReference type="EMBL" id="ACU94801.1"/>
    </source>
</evidence>
<dbReference type="Proteomes" id="UP000000954">
    <property type="component" value="Chromosome"/>
</dbReference>
<protein>
    <submittedName>
        <fullName evidence="3">3-hydroxymyristoyl/3-hydroxydecanoyl-(Acyl carrier protein) dehydratase</fullName>
    </submittedName>
</protein>
<dbReference type="KEGG" id="ccu:Ccur_11110"/>
<dbReference type="OrthoDB" id="9772788at2"/>
<dbReference type="STRING" id="469378.Ccur_11110"/>
<dbReference type="EMBL" id="CP001682">
    <property type="protein sequence ID" value="ACU94801.1"/>
    <property type="molecule type" value="Genomic_DNA"/>
</dbReference>
<evidence type="ECO:0000313" key="4">
    <source>
        <dbReference type="Proteomes" id="UP000000954"/>
    </source>
</evidence>
<keyword evidence="2" id="KW-0456">Lyase</keyword>
<gene>
    <name evidence="3" type="ordered locus">Ccur_11110</name>
</gene>
<keyword evidence="4" id="KW-1185">Reference proteome</keyword>
<dbReference type="CDD" id="cd01288">
    <property type="entry name" value="FabZ"/>
    <property type="match status" value="1"/>
</dbReference>
<dbReference type="RefSeq" id="WP_015778664.1">
    <property type="nucleotide sequence ID" value="NC_013170.1"/>
</dbReference>
<dbReference type="PANTHER" id="PTHR30272">
    <property type="entry name" value="3-HYDROXYACYL-[ACYL-CARRIER-PROTEIN] DEHYDRATASE"/>
    <property type="match status" value="1"/>
</dbReference>
<dbReference type="NCBIfam" id="NF000582">
    <property type="entry name" value="PRK00006.1"/>
    <property type="match status" value="1"/>
</dbReference>
<name>C7MPG1_CRYCD</name>
<organism evidence="3 4">
    <name type="scientific">Cryptobacterium curtum (strain ATCC 700683 / DSM 15641 / CCUG 43107 / 12-3)</name>
    <dbReference type="NCBI Taxonomy" id="469378"/>
    <lineage>
        <taxon>Bacteria</taxon>
        <taxon>Bacillati</taxon>
        <taxon>Actinomycetota</taxon>
        <taxon>Coriobacteriia</taxon>
        <taxon>Eggerthellales</taxon>
        <taxon>Eggerthellaceae</taxon>
        <taxon>Cryptobacterium</taxon>
    </lineage>
</organism>
<dbReference type="Gene3D" id="3.10.129.10">
    <property type="entry name" value="Hotdog Thioesterase"/>
    <property type="match status" value="1"/>
</dbReference>
<dbReference type="AlphaFoldDB" id="C7MPG1"/>
<comment type="similarity">
    <text evidence="1">Belongs to the thioester dehydratase family. FabZ subfamily.</text>
</comment>
<evidence type="ECO:0000256" key="2">
    <source>
        <dbReference type="ARBA" id="ARBA00023239"/>
    </source>
</evidence>
<proteinExistence type="inferred from homology"/>
<sequence length="146" mass="15812">MEFTYPCGREVVEAVLPHRDPFVWVTRVISCDPGSRVVAELDVDPNLPVFKGHFPGHPVLPGVILMEALAQAASFCLLVDRGEEGHLGFLTGIDKARFRHQVSPGDTVRLEATIVKSSTRLCVAEVTAKVGDAVCATATQKYVLAK</sequence>
<evidence type="ECO:0000256" key="1">
    <source>
        <dbReference type="ARBA" id="ARBA00009174"/>
    </source>
</evidence>
<dbReference type="eggNOG" id="COG0764">
    <property type="taxonomic scope" value="Bacteria"/>
</dbReference>
<dbReference type="GO" id="GO:0016829">
    <property type="term" value="F:lyase activity"/>
    <property type="evidence" value="ECO:0007669"/>
    <property type="project" value="UniProtKB-KW"/>
</dbReference>
<dbReference type="InterPro" id="IPR013114">
    <property type="entry name" value="FabA_FabZ"/>
</dbReference>
<dbReference type="Pfam" id="PF07977">
    <property type="entry name" value="FabA"/>
    <property type="match status" value="1"/>
</dbReference>
<dbReference type="HOGENOM" id="CLU_078912_3_0_11"/>
<reference evidence="3 4" key="1">
    <citation type="journal article" date="2009" name="Stand. Genomic Sci.">
        <title>Complete genome sequence of Cryptobacterium curtum type strain (12-3).</title>
        <authorList>
            <person name="Mavrommatis K."/>
            <person name="Pukall R."/>
            <person name="Rohde C."/>
            <person name="Chen F."/>
            <person name="Sims D."/>
            <person name="Brettin T."/>
            <person name="Kuske C."/>
            <person name="Detter J.C."/>
            <person name="Han C."/>
            <person name="Lapidus A."/>
            <person name="Copeland A."/>
            <person name="Glavina Del Rio T."/>
            <person name="Nolan M."/>
            <person name="Lucas S."/>
            <person name="Tice H."/>
            <person name="Cheng J.F."/>
            <person name="Bruce D."/>
            <person name="Goodwin L."/>
            <person name="Pitluck S."/>
            <person name="Ovchinnikova G."/>
            <person name="Pati A."/>
            <person name="Ivanova N."/>
            <person name="Chen A."/>
            <person name="Palaniappan K."/>
            <person name="Chain P."/>
            <person name="D'haeseleer P."/>
            <person name="Goker M."/>
            <person name="Bristow J."/>
            <person name="Eisen J.A."/>
            <person name="Markowitz V."/>
            <person name="Hugenholtz P."/>
            <person name="Rohde M."/>
            <person name="Klenk H.P."/>
            <person name="Kyrpides N.C."/>
        </authorList>
    </citation>
    <scope>NUCLEOTIDE SEQUENCE [LARGE SCALE GENOMIC DNA]</scope>
    <source>
        <strain evidence="4">ATCC 700683 / DSM 15641 / 12-3</strain>
    </source>
</reference>
<dbReference type="PANTHER" id="PTHR30272:SF1">
    <property type="entry name" value="3-HYDROXYACYL-[ACYL-CARRIER-PROTEIN] DEHYDRATASE"/>
    <property type="match status" value="1"/>
</dbReference>
<dbReference type="SUPFAM" id="SSF54637">
    <property type="entry name" value="Thioesterase/thiol ester dehydrase-isomerase"/>
    <property type="match status" value="1"/>
</dbReference>